<comment type="catalytic activity">
    <reaction evidence="11">
        <text>fumarate(in) + succinate(out) = fumarate(out) + succinate(in)</text>
        <dbReference type="Rhea" id="RHEA:29323"/>
        <dbReference type="ChEBI" id="CHEBI:29806"/>
        <dbReference type="ChEBI" id="CHEBI:30031"/>
    </reaction>
    <physiologicalReaction direction="right-to-left" evidence="11">
        <dbReference type="Rhea" id="RHEA:29325"/>
    </physiologicalReaction>
</comment>
<evidence type="ECO:0000256" key="13">
    <source>
        <dbReference type="SAM" id="Phobius"/>
    </source>
</evidence>
<accession>A0A1E5FCT1</accession>
<dbReference type="NCBIfam" id="TIGR00770">
    <property type="entry name" value="Dcu"/>
    <property type="match status" value="1"/>
</dbReference>
<keyword evidence="5 12" id="KW-0997">Cell inner membrane</keyword>
<evidence type="ECO:0000313" key="15">
    <source>
        <dbReference type="Proteomes" id="UP000094802"/>
    </source>
</evidence>
<comment type="catalytic activity">
    <reaction evidence="10">
        <text>(S)-malate(in) + succinate(out) = (S)-malate(out) + succinate(in)</text>
        <dbReference type="Rhea" id="RHEA:29327"/>
        <dbReference type="ChEBI" id="CHEBI:15589"/>
        <dbReference type="ChEBI" id="CHEBI:30031"/>
    </reaction>
    <physiologicalReaction direction="right-to-left" evidence="10">
        <dbReference type="Rhea" id="RHEA:29329"/>
    </physiologicalReaction>
</comment>
<keyword evidence="3 12" id="KW-0813">Transport</keyword>
<feature type="transmembrane region" description="Helical" evidence="13">
    <location>
        <begin position="334"/>
        <end position="353"/>
    </location>
</feature>
<comment type="subcellular location">
    <subcellularLocation>
        <location evidence="1 12">Cell inner membrane</location>
        <topology evidence="1 12">Multi-pass membrane protein</topology>
    </subcellularLocation>
</comment>
<dbReference type="Pfam" id="PF03605">
    <property type="entry name" value="DcuA_DcuB"/>
    <property type="match status" value="1"/>
</dbReference>
<dbReference type="PANTHER" id="PTHR36106">
    <property type="entry name" value="ANAEROBIC C4-DICARBOXYLATE TRANSPORTER DCUB"/>
    <property type="match status" value="1"/>
</dbReference>
<keyword evidence="6 13" id="KW-0812">Transmembrane</keyword>
<feature type="transmembrane region" description="Helical" evidence="13">
    <location>
        <begin position="418"/>
        <end position="441"/>
    </location>
</feature>
<feature type="transmembrane region" description="Helical" evidence="13">
    <location>
        <begin position="90"/>
        <end position="110"/>
    </location>
</feature>
<evidence type="ECO:0000256" key="5">
    <source>
        <dbReference type="ARBA" id="ARBA00022519"/>
    </source>
</evidence>
<evidence type="ECO:0000256" key="8">
    <source>
        <dbReference type="ARBA" id="ARBA00023136"/>
    </source>
</evidence>
<dbReference type="NCBIfam" id="NF009136">
    <property type="entry name" value="PRK12489.1"/>
    <property type="match status" value="1"/>
</dbReference>
<evidence type="ECO:0000256" key="12">
    <source>
        <dbReference type="PIRNR" id="PIRNR004539"/>
    </source>
</evidence>
<evidence type="ECO:0000256" key="7">
    <source>
        <dbReference type="ARBA" id="ARBA00022989"/>
    </source>
</evidence>
<dbReference type="RefSeq" id="WP_029405360.1">
    <property type="nucleotide sequence ID" value="NZ_AJZD02000309.1"/>
</dbReference>
<dbReference type="OrthoDB" id="9770910at2"/>
<dbReference type="InterPro" id="IPR004668">
    <property type="entry name" value="Anaer_Dcu_memb_transpt"/>
</dbReference>
<dbReference type="GO" id="GO:0005886">
    <property type="term" value="C:plasma membrane"/>
    <property type="evidence" value="ECO:0007669"/>
    <property type="project" value="UniProtKB-SubCell"/>
</dbReference>
<sequence>MLYFEFLFLLVVLYIGSRYGGIGLGVVSGIGLVIEVFVFKMPPTSPPVTVMLIILAVVTCASILEAAGGLKYMLQVAERVLRKNPKRVTLIAPFVTYSMTFLLGTGHAVYSIMPIIGDVALKNGIRPERPMAAASVASQLAITASPISAAVVYYLAQLSDVQHSITLLSILMVTVPATLFGTLLLSLYSLKRGKELNDDPEYQARLKDPEWKKRIESTTATSLDEVLPTSARNAVLIFLLSIVVIVIVAMVPEIRTIVDGDKPIKMSVIIQMMMLCFGGIILLATKTDPRDVPNGVVFKSGMVAAIAIFGIAWMSDTYFQYAMPQFKSGIVEMVTNYPWTFALALFIVSVVVNSQAATARMMLPVGLGLGLDPALLIGLMPAVYGYFFIPNYPSDIATVNFDVSGTTKIGKWYFNHSFMSVGLIGVVGACCLGYALAQIFIA</sequence>
<feature type="transmembrane region" description="Helical" evidence="13">
    <location>
        <begin position="296"/>
        <end position="314"/>
    </location>
</feature>
<dbReference type="PIRSF" id="PIRSF004539">
    <property type="entry name" value="C4-dicrbxl_trns"/>
    <property type="match status" value="1"/>
</dbReference>
<evidence type="ECO:0000313" key="14">
    <source>
        <dbReference type="EMBL" id="OEF86885.1"/>
    </source>
</evidence>
<evidence type="ECO:0000256" key="2">
    <source>
        <dbReference type="ARBA" id="ARBA00006413"/>
    </source>
</evidence>
<evidence type="ECO:0000256" key="6">
    <source>
        <dbReference type="ARBA" id="ARBA00022692"/>
    </source>
</evidence>
<keyword evidence="4 12" id="KW-1003">Cell membrane</keyword>
<dbReference type="NCBIfam" id="NF006927">
    <property type="entry name" value="PRK09412.1"/>
    <property type="match status" value="1"/>
</dbReference>
<comment type="catalytic activity">
    <reaction evidence="9">
        <text>L-aspartate(in) + succinate(out) = L-aspartate(out) + succinate(in)</text>
        <dbReference type="Rhea" id="RHEA:29343"/>
        <dbReference type="ChEBI" id="CHEBI:29991"/>
        <dbReference type="ChEBI" id="CHEBI:30031"/>
    </reaction>
    <physiologicalReaction direction="right-to-left" evidence="9">
        <dbReference type="Rhea" id="RHEA:29345"/>
    </physiologicalReaction>
</comment>
<evidence type="ECO:0000256" key="11">
    <source>
        <dbReference type="ARBA" id="ARBA00034287"/>
    </source>
</evidence>
<keyword evidence="8 12" id="KW-0472">Membrane</keyword>
<evidence type="ECO:0000256" key="3">
    <source>
        <dbReference type="ARBA" id="ARBA00022448"/>
    </source>
</evidence>
<feature type="transmembrane region" description="Helical" evidence="13">
    <location>
        <begin position="6"/>
        <end position="38"/>
    </location>
</feature>
<evidence type="ECO:0000256" key="1">
    <source>
        <dbReference type="ARBA" id="ARBA00004429"/>
    </source>
</evidence>
<comment type="function">
    <text evidence="12">Responsible for the transport of C4-dicarboxylates.</text>
</comment>
<gene>
    <name evidence="14" type="ORF">A142_09945</name>
</gene>
<evidence type="ECO:0000256" key="10">
    <source>
        <dbReference type="ARBA" id="ARBA00034284"/>
    </source>
</evidence>
<feature type="transmembrane region" description="Helical" evidence="13">
    <location>
        <begin position="234"/>
        <end position="252"/>
    </location>
</feature>
<protein>
    <recommendedName>
        <fullName evidence="12">C4-dicarboxylate transporter</fullName>
    </recommendedName>
</protein>
<feature type="transmembrane region" description="Helical" evidence="13">
    <location>
        <begin position="50"/>
        <end position="70"/>
    </location>
</feature>
<evidence type="ECO:0000256" key="9">
    <source>
        <dbReference type="ARBA" id="ARBA00034237"/>
    </source>
</evidence>
<feature type="transmembrane region" description="Helical" evidence="13">
    <location>
        <begin position="365"/>
        <end position="389"/>
    </location>
</feature>
<feature type="transmembrane region" description="Helical" evidence="13">
    <location>
        <begin position="167"/>
        <end position="188"/>
    </location>
</feature>
<reference evidence="14 15" key="1">
    <citation type="journal article" date="2012" name="Science">
        <title>Ecological populations of bacteria act as socially cohesive units of antibiotic production and resistance.</title>
        <authorList>
            <person name="Cordero O.X."/>
            <person name="Wildschutte H."/>
            <person name="Kirkup B."/>
            <person name="Proehl S."/>
            <person name="Ngo L."/>
            <person name="Hussain F."/>
            <person name="Le Roux F."/>
            <person name="Mincer T."/>
            <person name="Polz M.F."/>
        </authorList>
    </citation>
    <scope>NUCLEOTIDE SEQUENCE [LARGE SCALE GENOMIC DNA]</scope>
    <source>
        <strain evidence="14 15">12E03</strain>
    </source>
</reference>
<comment type="caution">
    <text evidence="14">The sequence shown here is derived from an EMBL/GenBank/DDBJ whole genome shotgun (WGS) entry which is preliminary data.</text>
</comment>
<dbReference type="Proteomes" id="UP000094802">
    <property type="component" value="Unassembled WGS sequence"/>
</dbReference>
<dbReference type="EMBL" id="AJZD02000309">
    <property type="protein sequence ID" value="OEF86885.1"/>
    <property type="molecule type" value="Genomic_DNA"/>
</dbReference>
<evidence type="ECO:0000256" key="4">
    <source>
        <dbReference type="ARBA" id="ARBA00022475"/>
    </source>
</evidence>
<dbReference type="GO" id="GO:0015556">
    <property type="term" value="F:C4-dicarboxylate transmembrane transporter activity"/>
    <property type="evidence" value="ECO:0007669"/>
    <property type="project" value="InterPro"/>
</dbReference>
<feature type="transmembrane region" description="Helical" evidence="13">
    <location>
        <begin position="264"/>
        <end position="284"/>
    </location>
</feature>
<comment type="similarity">
    <text evidence="2 12">Belongs to the DcuA/DcuB transporter (TC 2.A.13.1) family.</text>
</comment>
<name>A0A1E5FCT1_VIBSP</name>
<keyword evidence="7 13" id="KW-1133">Transmembrane helix</keyword>
<dbReference type="PANTHER" id="PTHR36106:SF3">
    <property type="entry name" value="ANAEROBIC C4-DICARBOXYLATE TRANSPORTER DCUB"/>
    <property type="match status" value="1"/>
</dbReference>
<proteinExistence type="inferred from homology"/>
<organism evidence="14 15">
    <name type="scientific">Vibrio splendidus 12E03</name>
    <dbReference type="NCBI Taxonomy" id="1191305"/>
    <lineage>
        <taxon>Bacteria</taxon>
        <taxon>Pseudomonadati</taxon>
        <taxon>Pseudomonadota</taxon>
        <taxon>Gammaproteobacteria</taxon>
        <taxon>Vibrionales</taxon>
        <taxon>Vibrionaceae</taxon>
        <taxon>Vibrio</taxon>
    </lineage>
</organism>
<dbReference type="AlphaFoldDB" id="A0A1E5FCT1"/>